<evidence type="ECO:0000313" key="5">
    <source>
        <dbReference type="EMBL" id="GIU66331.1"/>
    </source>
</evidence>
<keyword evidence="2" id="KW-0472">Membrane</keyword>
<keyword evidence="6" id="KW-1185">Reference proteome</keyword>
<keyword evidence="2" id="KW-0812">Transmembrane</keyword>
<organism evidence="5 6">
    <name type="scientific">Candidatus Phycosocius spiralis</name>
    <dbReference type="NCBI Taxonomy" id="2815099"/>
    <lineage>
        <taxon>Bacteria</taxon>
        <taxon>Pseudomonadati</taxon>
        <taxon>Pseudomonadota</taxon>
        <taxon>Alphaproteobacteria</taxon>
        <taxon>Caulobacterales</taxon>
        <taxon>Caulobacterales incertae sedis</taxon>
        <taxon>Candidatus Phycosocius</taxon>
    </lineage>
</organism>
<evidence type="ECO:0000313" key="6">
    <source>
        <dbReference type="Proteomes" id="UP001161064"/>
    </source>
</evidence>
<evidence type="ECO:0000256" key="2">
    <source>
        <dbReference type="SAM" id="Phobius"/>
    </source>
</evidence>
<dbReference type="EMBL" id="BPFZ01000002">
    <property type="protein sequence ID" value="GIU66331.1"/>
    <property type="molecule type" value="Genomic_DNA"/>
</dbReference>
<evidence type="ECO:0008006" key="7">
    <source>
        <dbReference type="Google" id="ProtNLM"/>
    </source>
</evidence>
<keyword evidence="2" id="KW-1133">Transmembrane helix</keyword>
<feature type="coiled-coil region" evidence="1">
    <location>
        <begin position="509"/>
        <end position="562"/>
    </location>
</feature>
<evidence type="ECO:0000259" key="3">
    <source>
        <dbReference type="Pfam" id="PF09822"/>
    </source>
</evidence>
<protein>
    <recommendedName>
        <fullName evidence="7">ABC-type uncharacterized transport system domain-containing protein</fullName>
    </recommendedName>
</protein>
<dbReference type="Pfam" id="PF09822">
    <property type="entry name" value="ABC_transp_aux"/>
    <property type="match status" value="1"/>
</dbReference>
<gene>
    <name evidence="5" type="ORF">PsB1_0485</name>
</gene>
<dbReference type="RefSeq" id="WP_284358828.1">
    <property type="nucleotide sequence ID" value="NZ_BPFZ01000002.1"/>
</dbReference>
<reference evidence="5" key="1">
    <citation type="submission" date="2021-05" db="EMBL/GenBank/DDBJ databases">
        <authorList>
            <person name="Tanabe Y."/>
        </authorList>
    </citation>
    <scope>NUCLEOTIDE SEQUENCE</scope>
    <source>
        <strain evidence="5">BOTRYCO-1</strain>
    </source>
</reference>
<accession>A0ABQ4PTM5</accession>
<dbReference type="InterPro" id="IPR055396">
    <property type="entry name" value="DUF7088"/>
</dbReference>
<feature type="domain" description="ABC-type uncharacterised transport system" evidence="3">
    <location>
        <begin position="179"/>
        <end position="467"/>
    </location>
</feature>
<keyword evidence="1" id="KW-0175">Coiled coil</keyword>
<evidence type="ECO:0000256" key="1">
    <source>
        <dbReference type="SAM" id="Coils"/>
    </source>
</evidence>
<dbReference type="InterPro" id="IPR019196">
    <property type="entry name" value="ABC_transp_unknown"/>
</dbReference>
<proteinExistence type="predicted"/>
<evidence type="ECO:0000259" key="4">
    <source>
        <dbReference type="Pfam" id="PF23357"/>
    </source>
</evidence>
<dbReference type="Pfam" id="PF23357">
    <property type="entry name" value="DUF7088"/>
    <property type="match status" value="1"/>
</dbReference>
<feature type="transmembrane region" description="Helical" evidence="2">
    <location>
        <begin position="573"/>
        <end position="596"/>
    </location>
</feature>
<sequence>MKQPLFTFWACLVIGVLFVGSSMISGRWLAPLRYDATDNKLYTISDATVAILADLKAPIKIDLYVSKTALLEDPVASAYGKRITDLLKTYVAHSAGRLSLRVHDPAPFTSQEEQARKLGLTPISNANPDDAPAYIGLVLTSHLGPRQVLPLLAPDQEANLEYVLTRAITKLASNRPTRLGVITSLPWLYDRDPVTGIAKPVAQIAHDLSQDMDVTVLDPQFNALSSNYDVIMVAQPYALKPRQQFLLDQYALQGGALLILLDPASLVSNDNGGGQIAATTALGNLTRAWGFSVQGDVIADRLGALPVQTNINGRPIIAPQPIVFSVGPQGLTQTNPITRALRQGLHLATPGEVTFLDTPGLTFEPLITTSADTMRFGASRAISGLSPQDVALDWESLGERTVLGAKVTGQLKSAFPKGDPSGSATRFLKESQMPARLVVVGDVDFLADSLYLTPDGSVADNGRFILNALDTLAGQEKLLNIGSRSQTMRPLVVVERVRKAAQARVLEEEEVLTTRLAQAESQLAELEAGSGQAAPDASNGEIKRYRNDISELRARLRQLQESVRKEVAGIKTALITLLGIVLPLLVLLVGFCVFWWSNRASVRARKGF</sequence>
<comment type="caution">
    <text evidence="5">The sequence shown here is derived from an EMBL/GenBank/DDBJ whole genome shotgun (WGS) entry which is preliminary data.</text>
</comment>
<reference evidence="5" key="2">
    <citation type="journal article" date="2023" name="ISME Commun">
        <title>Characterization of a bloom-associated alphaproteobacterial lineage, 'Candidatus Phycosocius': insights into freshwater algal-bacterial interactions.</title>
        <authorList>
            <person name="Tanabe Y."/>
            <person name="Yamaguchi H."/>
            <person name="Yoshida M."/>
            <person name="Kai A."/>
            <person name="Okazaki Y."/>
        </authorList>
    </citation>
    <scope>NUCLEOTIDE SEQUENCE</scope>
    <source>
        <strain evidence="5">BOTRYCO-1</strain>
    </source>
</reference>
<name>A0ABQ4PTM5_9PROT</name>
<dbReference type="Proteomes" id="UP001161064">
    <property type="component" value="Unassembled WGS sequence"/>
</dbReference>
<feature type="domain" description="DUF7088" evidence="4">
    <location>
        <begin position="39"/>
        <end position="129"/>
    </location>
</feature>